<gene>
    <name evidence="2" type="ORF">H5410_061169</name>
</gene>
<organism evidence="2 3">
    <name type="scientific">Solanum commersonii</name>
    <name type="common">Commerson's wild potato</name>
    <name type="synonym">Commerson's nightshade</name>
    <dbReference type="NCBI Taxonomy" id="4109"/>
    <lineage>
        <taxon>Eukaryota</taxon>
        <taxon>Viridiplantae</taxon>
        <taxon>Streptophyta</taxon>
        <taxon>Embryophyta</taxon>
        <taxon>Tracheophyta</taxon>
        <taxon>Spermatophyta</taxon>
        <taxon>Magnoliopsida</taxon>
        <taxon>eudicotyledons</taxon>
        <taxon>Gunneridae</taxon>
        <taxon>Pentapetalae</taxon>
        <taxon>asterids</taxon>
        <taxon>lamiids</taxon>
        <taxon>Solanales</taxon>
        <taxon>Solanaceae</taxon>
        <taxon>Solanoideae</taxon>
        <taxon>Solaneae</taxon>
        <taxon>Solanum</taxon>
    </lineage>
</organism>
<feature type="region of interest" description="Disordered" evidence="1">
    <location>
        <begin position="47"/>
        <end position="72"/>
    </location>
</feature>
<accession>A0A9J5W6Y8</accession>
<evidence type="ECO:0000256" key="1">
    <source>
        <dbReference type="SAM" id="MobiDB-lite"/>
    </source>
</evidence>
<reference evidence="2 3" key="1">
    <citation type="submission" date="2020-09" db="EMBL/GenBank/DDBJ databases">
        <title>De no assembly of potato wild relative species, Solanum commersonii.</title>
        <authorList>
            <person name="Cho K."/>
        </authorList>
    </citation>
    <scope>NUCLEOTIDE SEQUENCE [LARGE SCALE GENOMIC DNA]</scope>
    <source>
        <strain evidence="2">LZ3.2</strain>
        <tissue evidence="2">Leaf</tissue>
    </source>
</reference>
<evidence type="ECO:0000313" key="2">
    <source>
        <dbReference type="EMBL" id="KAG5571403.1"/>
    </source>
</evidence>
<proteinExistence type="predicted"/>
<dbReference type="EMBL" id="JACXVP010000012">
    <property type="protein sequence ID" value="KAG5571403.1"/>
    <property type="molecule type" value="Genomic_DNA"/>
</dbReference>
<evidence type="ECO:0000313" key="3">
    <source>
        <dbReference type="Proteomes" id="UP000824120"/>
    </source>
</evidence>
<keyword evidence="3" id="KW-1185">Reference proteome</keyword>
<feature type="compositionally biased region" description="Polar residues" evidence="1">
    <location>
        <begin position="60"/>
        <end position="72"/>
    </location>
</feature>
<dbReference type="Proteomes" id="UP000824120">
    <property type="component" value="Chromosome 12"/>
</dbReference>
<protein>
    <submittedName>
        <fullName evidence="2">Uncharacterized protein</fullName>
    </submittedName>
</protein>
<name>A0A9J5W6Y8_SOLCO</name>
<comment type="caution">
    <text evidence="2">The sequence shown here is derived from an EMBL/GenBank/DDBJ whole genome shotgun (WGS) entry which is preliminary data.</text>
</comment>
<dbReference type="AlphaFoldDB" id="A0A9J5W6Y8"/>
<sequence>MKSSSWHVTEQFHKEVLYCPLIQNAKMLKARAERAVHVFLADSHSTKFGESGTDIPPKVTSGTDAQTDGATV</sequence>